<protein>
    <submittedName>
        <fullName evidence="2">Uncharacterized protein</fullName>
    </submittedName>
</protein>
<evidence type="ECO:0000256" key="1">
    <source>
        <dbReference type="SAM" id="Coils"/>
    </source>
</evidence>
<gene>
    <name evidence="2" type="ORF">LCGC14_0889760</name>
</gene>
<sequence>MEENLKIDNDYLTAFNLGYELAKDLNLKSSLFKDVNSKNERINAMQDGMEQYSNEIAVQKNKGSTLGLNIGANISNEHKGRGKGFDFSI</sequence>
<comment type="caution">
    <text evidence="2">The sequence shown here is derived from an EMBL/GenBank/DDBJ whole genome shotgun (WGS) entry which is preliminary data.</text>
</comment>
<keyword evidence="1" id="KW-0175">Coiled coil</keyword>
<dbReference type="AlphaFoldDB" id="A0A0F9RIX9"/>
<name>A0A0F9RIX9_9ZZZZ</name>
<organism evidence="2">
    <name type="scientific">marine sediment metagenome</name>
    <dbReference type="NCBI Taxonomy" id="412755"/>
    <lineage>
        <taxon>unclassified sequences</taxon>
        <taxon>metagenomes</taxon>
        <taxon>ecological metagenomes</taxon>
    </lineage>
</organism>
<accession>A0A0F9RIX9</accession>
<reference evidence="2" key="1">
    <citation type="journal article" date="2015" name="Nature">
        <title>Complex archaea that bridge the gap between prokaryotes and eukaryotes.</title>
        <authorList>
            <person name="Spang A."/>
            <person name="Saw J.H."/>
            <person name="Jorgensen S.L."/>
            <person name="Zaremba-Niedzwiedzka K."/>
            <person name="Martijn J."/>
            <person name="Lind A.E."/>
            <person name="van Eijk R."/>
            <person name="Schleper C."/>
            <person name="Guy L."/>
            <person name="Ettema T.J."/>
        </authorList>
    </citation>
    <scope>NUCLEOTIDE SEQUENCE</scope>
</reference>
<proteinExistence type="predicted"/>
<evidence type="ECO:0000313" key="2">
    <source>
        <dbReference type="EMBL" id="KKN24956.1"/>
    </source>
</evidence>
<feature type="coiled-coil region" evidence="1">
    <location>
        <begin position="35"/>
        <end position="62"/>
    </location>
</feature>
<dbReference type="EMBL" id="LAZR01002843">
    <property type="protein sequence ID" value="KKN24956.1"/>
    <property type="molecule type" value="Genomic_DNA"/>
</dbReference>